<evidence type="ECO:0000313" key="1">
    <source>
        <dbReference type="EMBL" id="SVB92646.1"/>
    </source>
</evidence>
<gene>
    <name evidence="1" type="ORF">METZ01_LOCUS245500</name>
</gene>
<reference evidence="1" key="1">
    <citation type="submission" date="2018-05" db="EMBL/GenBank/DDBJ databases">
        <authorList>
            <person name="Lanie J.A."/>
            <person name="Ng W.-L."/>
            <person name="Kazmierczak K.M."/>
            <person name="Andrzejewski T.M."/>
            <person name="Davidsen T.M."/>
            <person name="Wayne K.J."/>
            <person name="Tettelin H."/>
            <person name="Glass J.I."/>
            <person name="Rusch D."/>
            <person name="Podicherti R."/>
            <person name="Tsui H.-C.T."/>
            <person name="Winkler M.E."/>
        </authorList>
    </citation>
    <scope>NUCLEOTIDE SEQUENCE</scope>
</reference>
<protein>
    <submittedName>
        <fullName evidence="1">Uncharacterized protein</fullName>
    </submittedName>
</protein>
<dbReference type="AlphaFoldDB" id="A0A382HZ85"/>
<accession>A0A382HZ85</accession>
<organism evidence="1">
    <name type="scientific">marine metagenome</name>
    <dbReference type="NCBI Taxonomy" id="408172"/>
    <lineage>
        <taxon>unclassified sequences</taxon>
        <taxon>metagenomes</taxon>
        <taxon>ecological metagenomes</taxon>
    </lineage>
</organism>
<feature type="non-terminal residue" evidence="1">
    <location>
        <position position="45"/>
    </location>
</feature>
<dbReference type="EMBL" id="UINC01064200">
    <property type="protein sequence ID" value="SVB92646.1"/>
    <property type="molecule type" value="Genomic_DNA"/>
</dbReference>
<sequence length="45" mass="5140">MFINKSPICNKLFCIPGSDSIQEIASCFKIDPMNNADILHFCKEY</sequence>
<proteinExistence type="predicted"/>
<name>A0A382HZ85_9ZZZZ</name>